<dbReference type="InterPro" id="IPR043429">
    <property type="entry name" value="ArtM/GltK/GlnP/TcyL/YhdX-like"/>
</dbReference>
<comment type="similarity">
    <text evidence="2">Belongs to the binding-protein-dependent transport system permease family. HisMQ subfamily.</text>
</comment>
<protein>
    <submittedName>
        <fullName evidence="11">Amino acid ABC transporter permease</fullName>
    </submittedName>
    <submittedName>
        <fullName evidence="12">General L-amino acid transport system permease protein</fullName>
    </submittedName>
</protein>
<evidence type="ECO:0000313" key="12">
    <source>
        <dbReference type="EMBL" id="SHF46562.1"/>
    </source>
</evidence>
<evidence type="ECO:0000313" key="13">
    <source>
        <dbReference type="Proteomes" id="UP000033608"/>
    </source>
</evidence>
<dbReference type="Proteomes" id="UP000184533">
    <property type="component" value="Unassembled WGS sequence"/>
</dbReference>
<dbReference type="Proteomes" id="UP000033608">
    <property type="component" value="Unassembled WGS sequence"/>
</dbReference>
<dbReference type="SUPFAM" id="SSF161098">
    <property type="entry name" value="MetI-like"/>
    <property type="match status" value="1"/>
</dbReference>
<keyword evidence="13" id="KW-1185">Reference proteome</keyword>
<feature type="compositionally biased region" description="Polar residues" evidence="9">
    <location>
        <begin position="11"/>
        <end position="20"/>
    </location>
</feature>
<dbReference type="InterPro" id="IPR035906">
    <property type="entry name" value="MetI-like_sf"/>
</dbReference>
<dbReference type="EMBL" id="FQVC01000008">
    <property type="protein sequence ID" value="SHF46562.1"/>
    <property type="molecule type" value="Genomic_DNA"/>
</dbReference>
<dbReference type="EMBL" id="LAJF01000091">
    <property type="protein sequence ID" value="KKB82764.1"/>
    <property type="molecule type" value="Genomic_DNA"/>
</dbReference>
<dbReference type="InterPro" id="IPR000515">
    <property type="entry name" value="MetI-like"/>
</dbReference>
<feature type="domain" description="ABC transmembrane type-1" evidence="10">
    <location>
        <begin position="169"/>
        <end position="360"/>
    </location>
</feature>
<keyword evidence="3 8" id="KW-0813">Transport</keyword>
<dbReference type="STRING" id="1121477.SAMN02745223_02685"/>
<keyword evidence="4" id="KW-1003">Cell membrane</keyword>
<evidence type="ECO:0000256" key="1">
    <source>
        <dbReference type="ARBA" id="ARBA00004429"/>
    </source>
</evidence>
<sequence>MSIAFVRTDMAPSQSPPTRSSGLVGWARKNLFATPVDTIFTIIGVLFLIWAVPPIYGFIFPTSLGGNAVAPGGTVEQCRVENAGACWAYIAARFNFFIYGFYPISEYWRPNIVFAMGAVLIVPLLWPAIPYKGINALLFFVVFPVVSFYLLNGGVFGLKPVPTEQWGGLMVTLIISLVGIICSIPIGILLALGRQSDLPIIKTLCVMFIELWRAVPLITVLFMASIMLPLFMPQGMTVDKLLRALVGVTLFASAYLAEVVRGGLQALPRGQYEAGASLGLSYWKRMFFIILPQALKHVIPGIVNNFISLFKDTSLVSIVGIFDLLNTVQAASSDIDWASPTQAVTGYLFAAFVFWIFCFAMSRYSLFMERRLNTGHKR</sequence>
<dbReference type="GO" id="GO:0006865">
    <property type="term" value="P:amino acid transport"/>
    <property type="evidence" value="ECO:0007669"/>
    <property type="project" value="TreeGrafter"/>
</dbReference>
<dbReference type="InterPro" id="IPR010065">
    <property type="entry name" value="AA_ABC_transptr_permease_3TM"/>
</dbReference>
<comment type="subcellular location">
    <subcellularLocation>
        <location evidence="1">Cell inner membrane</location>
        <topology evidence="1">Multi-pass membrane protein</topology>
    </subcellularLocation>
    <subcellularLocation>
        <location evidence="8">Cell membrane</location>
        <topology evidence="8">Multi-pass membrane protein</topology>
    </subcellularLocation>
</comment>
<evidence type="ECO:0000256" key="9">
    <source>
        <dbReference type="SAM" id="MobiDB-lite"/>
    </source>
</evidence>
<evidence type="ECO:0000256" key="7">
    <source>
        <dbReference type="ARBA" id="ARBA00023136"/>
    </source>
</evidence>
<dbReference type="PATRIC" id="fig|1121477.3.peg.4051"/>
<reference evidence="12 14" key="2">
    <citation type="submission" date="2016-11" db="EMBL/GenBank/DDBJ databases">
        <authorList>
            <person name="Jaros S."/>
            <person name="Januszkiewicz K."/>
            <person name="Wedrychowicz H."/>
        </authorList>
    </citation>
    <scope>NUCLEOTIDE SEQUENCE [LARGE SCALE GENOMIC DNA]</scope>
    <source>
        <strain evidence="12 14">DSM 17137</strain>
    </source>
</reference>
<feature type="transmembrane region" description="Helical" evidence="8">
    <location>
        <begin position="347"/>
        <end position="368"/>
    </location>
</feature>
<dbReference type="GO" id="GO:0022857">
    <property type="term" value="F:transmembrane transporter activity"/>
    <property type="evidence" value="ECO:0007669"/>
    <property type="project" value="InterPro"/>
</dbReference>
<keyword evidence="5 8" id="KW-0812">Transmembrane</keyword>
<reference evidence="11 13" key="1">
    <citation type="submission" date="2015-03" db="EMBL/GenBank/DDBJ databases">
        <authorList>
            <person name="Hassan Y.I."/>
            <person name="Lepp D."/>
            <person name="Zhou T."/>
        </authorList>
    </citation>
    <scope>NUCLEOTIDE SEQUENCE [LARGE SCALE GENOMIC DNA]</scope>
    <source>
        <strain evidence="11 13">DSM 17137</strain>
    </source>
</reference>
<feature type="transmembrane region" description="Helical" evidence="8">
    <location>
        <begin position="112"/>
        <end position="129"/>
    </location>
</feature>
<dbReference type="Gene3D" id="1.10.3720.10">
    <property type="entry name" value="MetI-like"/>
    <property type="match status" value="1"/>
</dbReference>
<evidence type="ECO:0000259" key="10">
    <source>
        <dbReference type="PROSITE" id="PS50928"/>
    </source>
</evidence>
<evidence type="ECO:0000313" key="14">
    <source>
        <dbReference type="Proteomes" id="UP000184533"/>
    </source>
</evidence>
<dbReference type="Pfam" id="PF00528">
    <property type="entry name" value="BPD_transp_1"/>
    <property type="match status" value="1"/>
</dbReference>
<gene>
    <name evidence="12" type="ORF">SAMN02745223_02685</name>
    <name evidence="11" type="ORF">VW29_14410</name>
</gene>
<dbReference type="PANTHER" id="PTHR30614">
    <property type="entry name" value="MEMBRANE COMPONENT OF AMINO ACID ABC TRANSPORTER"/>
    <property type="match status" value="1"/>
</dbReference>
<accession>A0A0F5LKQ3</accession>
<dbReference type="PROSITE" id="PS50928">
    <property type="entry name" value="ABC_TM1"/>
    <property type="match status" value="1"/>
</dbReference>
<dbReference type="CDD" id="cd06261">
    <property type="entry name" value="TM_PBP2"/>
    <property type="match status" value="1"/>
</dbReference>
<evidence type="ECO:0000256" key="8">
    <source>
        <dbReference type="RuleBase" id="RU363032"/>
    </source>
</evidence>
<dbReference type="OrthoDB" id="9771188at2"/>
<dbReference type="NCBIfam" id="TIGR01726">
    <property type="entry name" value="HEQRo_perm_3TM"/>
    <property type="match status" value="1"/>
</dbReference>
<evidence type="ECO:0000313" key="11">
    <source>
        <dbReference type="EMBL" id="KKB82764.1"/>
    </source>
</evidence>
<organism evidence="11 13">
    <name type="scientific">Devosia limi DSM 17137</name>
    <dbReference type="NCBI Taxonomy" id="1121477"/>
    <lineage>
        <taxon>Bacteria</taxon>
        <taxon>Pseudomonadati</taxon>
        <taxon>Pseudomonadota</taxon>
        <taxon>Alphaproteobacteria</taxon>
        <taxon>Hyphomicrobiales</taxon>
        <taxon>Devosiaceae</taxon>
        <taxon>Devosia</taxon>
    </lineage>
</organism>
<keyword evidence="7 8" id="KW-0472">Membrane</keyword>
<name>A0A0F5LKQ3_9HYPH</name>
<dbReference type="FunFam" id="1.10.3720.10:FF:000032">
    <property type="entry name" value="General amino acid ABC transporter permease"/>
    <property type="match status" value="1"/>
</dbReference>
<proteinExistence type="inferred from homology"/>
<evidence type="ECO:0000256" key="6">
    <source>
        <dbReference type="ARBA" id="ARBA00022989"/>
    </source>
</evidence>
<feature type="transmembrane region" description="Helical" evidence="8">
    <location>
        <begin position="214"/>
        <end position="232"/>
    </location>
</feature>
<keyword evidence="6 8" id="KW-1133">Transmembrane helix</keyword>
<feature type="transmembrane region" description="Helical" evidence="8">
    <location>
        <begin position="170"/>
        <end position="193"/>
    </location>
</feature>
<evidence type="ECO:0000256" key="2">
    <source>
        <dbReference type="ARBA" id="ARBA00010072"/>
    </source>
</evidence>
<dbReference type="RefSeq" id="WP_046135977.1">
    <property type="nucleotide sequence ID" value="NZ_FQVC01000008.1"/>
</dbReference>
<feature type="region of interest" description="Disordered" evidence="9">
    <location>
        <begin position="1"/>
        <end position="20"/>
    </location>
</feature>
<feature type="transmembrane region" description="Helical" evidence="8">
    <location>
        <begin position="38"/>
        <end position="59"/>
    </location>
</feature>
<evidence type="ECO:0000256" key="5">
    <source>
        <dbReference type="ARBA" id="ARBA00022692"/>
    </source>
</evidence>
<dbReference type="GO" id="GO:0043190">
    <property type="term" value="C:ATP-binding cassette (ABC) transporter complex"/>
    <property type="evidence" value="ECO:0007669"/>
    <property type="project" value="InterPro"/>
</dbReference>
<evidence type="ECO:0000256" key="4">
    <source>
        <dbReference type="ARBA" id="ARBA00022475"/>
    </source>
</evidence>
<feature type="transmembrane region" description="Helical" evidence="8">
    <location>
        <begin position="136"/>
        <end position="158"/>
    </location>
</feature>
<dbReference type="PANTHER" id="PTHR30614:SF41">
    <property type="entry name" value="INNER MEMBRANE AMINO-ACID ABC TRANSPORTER PERMEASE PROTEIN YHDY"/>
    <property type="match status" value="1"/>
</dbReference>
<dbReference type="AlphaFoldDB" id="A0A0F5LKQ3"/>
<evidence type="ECO:0000256" key="3">
    <source>
        <dbReference type="ARBA" id="ARBA00022448"/>
    </source>
</evidence>